<dbReference type="GeneID" id="78121480"/>
<dbReference type="Gene3D" id="3.40.50.720">
    <property type="entry name" value="NAD(P)-binding Rossmann-like Domain"/>
    <property type="match status" value="1"/>
</dbReference>
<reference evidence="3 4" key="1">
    <citation type="submission" date="2018-07" db="EMBL/GenBank/DDBJ databases">
        <title>Brachybacteriurn paraconglorneratum KCTC 9916.</title>
        <authorList>
            <person name="Li Y."/>
        </authorList>
    </citation>
    <scope>NUCLEOTIDE SEQUENCE [LARGE SCALE GENOMIC DNA]</scope>
    <source>
        <strain evidence="3 4">KCTC 9916</strain>
    </source>
</reference>
<keyword evidence="4" id="KW-1185">Reference proteome</keyword>
<dbReference type="Pfam" id="PF01408">
    <property type="entry name" value="GFO_IDH_MocA"/>
    <property type="match status" value="1"/>
</dbReference>
<dbReference type="InterPro" id="IPR000683">
    <property type="entry name" value="Gfo/Idh/MocA-like_OxRdtase_N"/>
</dbReference>
<dbReference type="PANTHER" id="PTHR43818:SF11">
    <property type="entry name" value="BCDNA.GH03377"/>
    <property type="match status" value="1"/>
</dbReference>
<dbReference type="InterPro" id="IPR036291">
    <property type="entry name" value="NAD(P)-bd_dom_sf"/>
</dbReference>
<evidence type="ECO:0000259" key="2">
    <source>
        <dbReference type="Pfam" id="PF01408"/>
    </source>
</evidence>
<evidence type="ECO:0000256" key="1">
    <source>
        <dbReference type="ARBA" id="ARBA00023002"/>
    </source>
</evidence>
<protein>
    <submittedName>
        <fullName evidence="3">Gfo/Idh/MocA family oxidoreductase</fullName>
    </submittedName>
</protein>
<keyword evidence="1" id="KW-0560">Oxidoreductase</keyword>
<organism evidence="3 4">
    <name type="scientific">Brachybacterium paraconglomeratum</name>
    <dbReference type="NCBI Taxonomy" id="173362"/>
    <lineage>
        <taxon>Bacteria</taxon>
        <taxon>Bacillati</taxon>
        <taxon>Actinomycetota</taxon>
        <taxon>Actinomycetes</taxon>
        <taxon>Micrococcales</taxon>
        <taxon>Dermabacteraceae</taxon>
        <taxon>Brachybacterium</taxon>
    </lineage>
</organism>
<dbReference type="SUPFAM" id="SSF51735">
    <property type="entry name" value="NAD(P)-binding Rossmann-fold domains"/>
    <property type="match status" value="1"/>
</dbReference>
<dbReference type="Gene3D" id="3.30.360.10">
    <property type="entry name" value="Dihydrodipicolinate Reductase, domain 2"/>
    <property type="match status" value="1"/>
</dbReference>
<evidence type="ECO:0000313" key="3">
    <source>
        <dbReference type="EMBL" id="RRR18200.1"/>
    </source>
</evidence>
<dbReference type="AlphaFoldDB" id="A0A3R8RQB1"/>
<dbReference type="PANTHER" id="PTHR43818">
    <property type="entry name" value="BCDNA.GH03377"/>
    <property type="match status" value="1"/>
</dbReference>
<sequence length="431" mass="47097">MSFTLGIVGIGQFGSHFAELFAAHPDIDALYAVDSVPERIDAVEARGVAFAGRYETLEDLLASDVDAVAIFTQRWTHGQHALAALRAGKHVYSAVPMAIEGDEIRQITEEVQRTGLVYMMGETSQYNAAVVLARRIHRSGAFGEVFYAEGDYVHDMDLGFYDAYRYSGGEQWKSTASYPPLLYPTHSIGGILGVLGERHAVSVSALGRPDTRGDGVFDKDVSMFGNDVSNAFALFGMDNGGAFRTNELRRVGYPSHKRESRFRFFGEASSFEETIDVTYWHDKKDVLEVTDLIRTDRTMSLDDPRLADVSPTLRDAFVAGASRAHHQERLPAEFQGMPNGHEGAHHFLVDDFARAVVGGHQPVVNAWQAARYTLPGVIAHQSMNRGGERLEIHDLGDCPLPVVDLDAEQEALDPQALAAAIEEASAVAAGA</sequence>
<dbReference type="SUPFAM" id="SSF55347">
    <property type="entry name" value="Glyceraldehyde-3-phosphate dehydrogenase-like, C-terminal domain"/>
    <property type="match status" value="1"/>
</dbReference>
<comment type="caution">
    <text evidence="3">The sequence shown here is derived from an EMBL/GenBank/DDBJ whole genome shotgun (WGS) entry which is preliminary data.</text>
</comment>
<dbReference type="GO" id="GO:0016491">
    <property type="term" value="F:oxidoreductase activity"/>
    <property type="evidence" value="ECO:0007669"/>
    <property type="project" value="UniProtKB-KW"/>
</dbReference>
<accession>A0A3R8RQB1</accession>
<dbReference type="EMBL" id="QOCI01000008">
    <property type="protein sequence ID" value="RRR18200.1"/>
    <property type="molecule type" value="Genomic_DNA"/>
</dbReference>
<feature type="domain" description="Gfo/Idh/MocA-like oxidoreductase N-terminal" evidence="2">
    <location>
        <begin position="4"/>
        <end position="121"/>
    </location>
</feature>
<gene>
    <name evidence="3" type="ORF">DS079_10645</name>
</gene>
<name>A0A3R8RQB1_9MICO</name>
<evidence type="ECO:0000313" key="4">
    <source>
        <dbReference type="Proteomes" id="UP000274327"/>
    </source>
</evidence>
<dbReference type="Proteomes" id="UP000274327">
    <property type="component" value="Unassembled WGS sequence"/>
</dbReference>
<dbReference type="RefSeq" id="WP_126987407.1">
    <property type="nucleotide sequence ID" value="NZ_ML133856.1"/>
</dbReference>
<dbReference type="InterPro" id="IPR050463">
    <property type="entry name" value="Gfo/Idh/MocA_oxidrdct_glycsds"/>
</dbReference>
<proteinExistence type="predicted"/>
<dbReference type="GO" id="GO:0000166">
    <property type="term" value="F:nucleotide binding"/>
    <property type="evidence" value="ECO:0007669"/>
    <property type="project" value="InterPro"/>
</dbReference>